<evidence type="ECO:0000259" key="3">
    <source>
        <dbReference type="Pfam" id="PF16586"/>
    </source>
</evidence>
<protein>
    <recommendedName>
        <fullName evidence="6">DUF4038 domain-containing protein</fullName>
    </recommendedName>
</protein>
<name>A0A8H9IGB6_9ALTE</name>
<evidence type="ECO:0008006" key="6">
    <source>
        <dbReference type="Google" id="ProtNLM"/>
    </source>
</evidence>
<feature type="chain" id="PRO_5034107226" description="DUF4038 domain-containing protein" evidence="1">
    <location>
        <begin position="26"/>
        <end position="549"/>
    </location>
</feature>
<dbReference type="Pfam" id="PF13204">
    <property type="entry name" value="Apiosidase"/>
    <property type="match status" value="1"/>
</dbReference>
<keyword evidence="1" id="KW-0732">Signal</keyword>
<dbReference type="AlphaFoldDB" id="A0A8H9IGB6"/>
<evidence type="ECO:0000313" key="4">
    <source>
        <dbReference type="EMBL" id="GGZ74273.1"/>
    </source>
</evidence>
<organism evidence="4 5">
    <name type="scientific">Paraglaciecola chathamensis</name>
    <dbReference type="NCBI Taxonomy" id="368405"/>
    <lineage>
        <taxon>Bacteria</taxon>
        <taxon>Pseudomonadati</taxon>
        <taxon>Pseudomonadota</taxon>
        <taxon>Gammaproteobacteria</taxon>
        <taxon>Alteromonadales</taxon>
        <taxon>Alteromonadaceae</taxon>
        <taxon>Paraglaciecola</taxon>
    </lineage>
</organism>
<sequence length="549" mass="63410">MTFNLKSLCCFCSVMIMLCVAPVSASTQAKAGDPVPLQVEKWEVLDIDLVTQATTKNPFVAQVNAYFTHQATGKKQTVPIVFNGEHHWLLRFSAAQIGDWHYQIEGDVPELNGVKGVVQVVANDDPSNHGAMVLSPDNKQAFAYEDGSEYFLLGYELDWLFALDYSNDKDTPKSEHLLSRIKEHGFNHVVMNVYAHDVSWQKDPKLAAHPEHEFGGRQDIYPFLGSNEHPDFSGLNVAFFQKLDRSIQLLHDKRMVSHLMIYVWNKMVSWPDMNSDADNMYFDYVVKRYQAFPNIVWDISKEALFYGRADEAYIKGRIERLRSMNHFNRLVTVHDFNYCAKYPEQVDFISTQDWGYDIYNRMLNVRKRFADKVIYNIEHGGYESAPYEVFPGDYTDPEVVLRRNWLTIFAGVYSTYYWQANAWNVIIYNPFEQVDPSAHPKFSYFSAMAAFFERFTFSSFTPVPGKNGSGYTMVDEQDTYLIYVSKDNFQMSRGNWYLMPEGKEPNRTMQWFNTLTGEMTEASDIEKGQLFISPWRGSADAILISQVVE</sequence>
<dbReference type="PANTHER" id="PTHR37836:SF2">
    <property type="entry name" value="DUF4038 DOMAIN-CONTAINING PROTEIN"/>
    <property type="match status" value="1"/>
</dbReference>
<feature type="domain" description="Apiosidase-like catalytic" evidence="2">
    <location>
        <begin position="137"/>
        <end position="424"/>
    </location>
</feature>
<dbReference type="InterPro" id="IPR025277">
    <property type="entry name" value="Apiosidase-like_cat_dom"/>
</dbReference>
<dbReference type="InterPro" id="IPR017853">
    <property type="entry name" value="GH"/>
</dbReference>
<comment type="caution">
    <text evidence="4">The sequence shown here is derived from an EMBL/GenBank/DDBJ whole genome shotgun (WGS) entry which is preliminary data.</text>
</comment>
<dbReference type="SUPFAM" id="SSF51445">
    <property type="entry name" value="(Trans)glycosidases"/>
    <property type="match status" value="1"/>
</dbReference>
<gene>
    <name evidence="4" type="ORF">GCM10011274_35790</name>
</gene>
<dbReference type="EMBL" id="BMZC01000011">
    <property type="protein sequence ID" value="GGZ74273.1"/>
    <property type="molecule type" value="Genomic_DNA"/>
</dbReference>
<dbReference type="Pfam" id="PF16586">
    <property type="entry name" value="DUF5060"/>
    <property type="match status" value="1"/>
</dbReference>
<dbReference type="Proteomes" id="UP000622604">
    <property type="component" value="Unassembled WGS sequence"/>
</dbReference>
<evidence type="ECO:0000256" key="1">
    <source>
        <dbReference type="SAM" id="SignalP"/>
    </source>
</evidence>
<evidence type="ECO:0000313" key="5">
    <source>
        <dbReference type="Proteomes" id="UP000622604"/>
    </source>
</evidence>
<evidence type="ECO:0000259" key="2">
    <source>
        <dbReference type="Pfam" id="PF13204"/>
    </source>
</evidence>
<feature type="signal peptide" evidence="1">
    <location>
        <begin position="1"/>
        <end position="25"/>
    </location>
</feature>
<dbReference type="RefSeq" id="WP_191866804.1">
    <property type="nucleotide sequence ID" value="NZ_BMZC01000011.1"/>
</dbReference>
<dbReference type="PANTHER" id="PTHR37836">
    <property type="entry name" value="LMO1036 PROTEIN"/>
    <property type="match status" value="1"/>
</dbReference>
<accession>A0A8H9IGB6</accession>
<feature type="domain" description="DUF5060" evidence="3">
    <location>
        <begin position="38"/>
        <end position="105"/>
    </location>
</feature>
<proteinExistence type="predicted"/>
<dbReference type="InterPro" id="IPR013783">
    <property type="entry name" value="Ig-like_fold"/>
</dbReference>
<reference evidence="4" key="1">
    <citation type="journal article" date="2014" name="Int. J. Syst. Evol. Microbiol.">
        <title>Complete genome sequence of Corynebacterium casei LMG S-19264T (=DSM 44701T), isolated from a smear-ripened cheese.</title>
        <authorList>
            <consortium name="US DOE Joint Genome Institute (JGI-PGF)"/>
            <person name="Walter F."/>
            <person name="Albersmeier A."/>
            <person name="Kalinowski J."/>
            <person name="Ruckert C."/>
        </authorList>
    </citation>
    <scope>NUCLEOTIDE SEQUENCE</scope>
    <source>
        <strain evidence="4">KCTC 32337</strain>
    </source>
</reference>
<reference evidence="4" key="2">
    <citation type="submission" date="2020-09" db="EMBL/GenBank/DDBJ databases">
        <authorList>
            <person name="Sun Q."/>
            <person name="Kim S."/>
        </authorList>
    </citation>
    <scope>NUCLEOTIDE SEQUENCE</scope>
    <source>
        <strain evidence="4">KCTC 32337</strain>
    </source>
</reference>
<dbReference type="Gene3D" id="3.20.20.80">
    <property type="entry name" value="Glycosidases"/>
    <property type="match status" value="1"/>
</dbReference>
<dbReference type="InterPro" id="IPR032260">
    <property type="entry name" value="DUF5060"/>
</dbReference>
<dbReference type="Gene3D" id="2.60.40.10">
    <property type="entry name" value="Immunoglobulins"/>
    <property type="match status" value="1"/>
</dbReference>